<keyword evidence="2" id="KW-1185">Reference proteome</keyword>
<proteinExistence type="predicted"/>
<protein>
    <submittedName>
        <fullName evidence="1">dUTPase</fullName>
    </submittedName>
</protein>
<comment type="caution">
    <text evidence="1">The sequence shown here is derived from an EMBL/GenBank/DDBJ whole genome shotgun (WGS) entry which is preliminary data.</text>
</comment>
<evidence type="ECO:0000313" key="1">
    <source>
        <dbReference type="EMBL" id="MRX55441.1"/>
    </source>
</evidence>
<dbReference type="RefSeq" id="WP_070877698.1">
    <property type="nucleotide sequence ID" value="NZ_CAJFZX010000001.1"/>
</dbReference>
<organism evidence="1 2">
    <name type="scientific">Metabacillus idriensis</name>
    <dbReference type="NCBI Taxonomy" id="324768"/>
    <lineage>
        <taxon>Bacteria</taxon>
        <taxon>Bacillati</taxon>
        <taxon>Bacillota</taxon>
        <taxon>Bacilli</taxon>
        <taxon>Bacillales</taxon>
        <taxon>Bacillaceae</taxon>
        <taxon>Metabacillus</taxon>
    </lineage>
</organism>
<accession>A0A6I2MG72</accession>
<dbReference type="InterPro" id="IPR016947">
    <property type="entry name" value="UCP030140"/>
</dbReference>
<dbReference type="CDD" id="cd11527">
    <property type="entry name" value="NTP-PPase_dUTPase"/>
    <property type="match status" value="1"/>
</dbReference>
<dbReference type="Proteomes" id="UP000441585">
    <property type="component" value="Unassembled WGS sequence"/>
</dbReference>
<dbReference type="SUPFAM" id="SSF101386">
    <property type="entry name" value="all-alpha NTP pyrophosphatases"/>
    <property type="match status" value="1"/>
</dbReference>
<dbReference type="AlphaFoldDB" id="A0A6I2MG72"/>
<dbReference type="Pfam" id="PF08761">
    <property type="entry name" value="dUTPase_2"/>
    <property type="match status" value="1"/>
</dbReference>
<dbReference type="InterPro" id="IPR014871">
    <property type="entry name" value="dUTPase/dCTP_pyrophosphatase"/>
</dbReference>
<reference evidence="1 2" key="1">
    <citation type="submission" date="2019-11" db="EMBL/GenBank/DDBJ databases">
        <title>Bacillus idriensis genome.</title>
        <authorList>
            <person name="Konopka E.N."/>
            <person name="Newman J.D."/>
        </authorList>
    </citation>
    <scope>NUCLEOTIDE SEQUENCE [LARGE SCALE GENOMIC DNA]</scope>
    <source>
        <strain evidence="1 2">DSM 19097</strain>
    </source>
</reference>
<dbReference type="PIRSF" id="PIRSF030140">
    <property type="entry name" value="UCP030140"/>
    <property type="match status" value="1"/>
</dbReference>
<name>A0A6I2MG72_9BACI</name>
<gene>
    <name evidence="1" type="ORF">GJU41_15870</name>
</gene>
<dbReference type="Gene3D" id="1.10.4010.10">
    <property type="entry name" value="Type II deoxyuridine triphosphatase"/>
    <property type="match status" value="1"/>
</dbReference>
<dbReference type="EMBL" id="WKKF01000004">
    <property type="protein sequence ID" value="MRX55441.1"/>
    <property type="molecule type" value="Genomic_DNA"/>
</dbReference>
<sequence length="162" mass="18622">MNFLKLFEMQNDLDSKIEKQHGLEEEPLLEKKILALLVEVGELANETRCFKFWSLKPPAEASVILEEYVDGIHFILSLGIEIGVTDGVEFDLAADENSLTAHFVLVYEKIAQFEKSRSEVHYLELFRQYLLLGEALGFSPEEIEAAYVKKNEVNHDRQKQGY</sequence>
<evidence type="ECO:0000313" key="2">
    <source>
        <dbReference type="Proteomes" id="UP000441585"/>
    </source>
</evidence>